<dbReference type="InterPro" id="IPR004821">
    <property type="entry name" value="Cyt_trans-like"/>
</dbReference>
<name>A0A1G1XZJ6_9BACT</name>
<protein>
    <submittedName>
        <fullName evidence="4">Glycerol-3-phosphate cytidylyltransferase</fullName>
    </submittedName>
</protein>
<dbReference type="EMBL" id="MHIE01000021">
    <property type="protein sequence ID" value="OGY45391.1"/>
    <property type="molecule type" value="Genomic_DNA"/>
</dbReference>
<dbReference type="SUPFAM" id="SSF52374">
    <property type="entry name" value="Nucleotidylyl transferase"/>
    <property type="match status" value="1"/>
</dbReference>
<dbReference type="GO" id="GO:0016779">
    <property type="term" value="F:nucleotidyltransferase activity"/>
    <property type="evidence" value="ECO:0007669"/>
    <property type="project" value="UniProtKB-KW"/>
</dbReference>
<dbReference type="InterPro" id="IPR014729">
    <property type="entry name" value="Rossmann-like_a/b/a_fold"/>
</dbReference>
<dbReference type="PANTHER" id="PTHR43793:SF1">
    <property type="entry name" value="FAD SYNTHASE"/>
    <property type="match status" value="1"/>
</dbReference>
<dbReference type="Pfam" id="PF01467">
    <property type="entry name" value="CTP_transf_like"/>
    <property type="match status" value="1"/>
</dbReference>
<keyword evidence="2 4" id="KW-0548">Nucleotidyltransferase</keyword>
<dbReference type="PANTHER" id="PTHR43793">
    <property type="entry name" value="FAD SYNTHASE"/>
    <property type="match status" value="1"/>
</dbReference>
<dbReference type="InterPro" id="IPR050385">
    <property type="entry name" value="Archaeal_FAD_synthase"/>
</dbReference>
<dbReference type="Gene3D" id="3.40.50.620">
    <property type="entry name" value="HUPs"/>
    <property type="match status" value="1"/>
</dbReference>
<evidence type="ECO:0000256" key="1">
    <source>
        <dbReference type="ARBA" id="ARBA00022679"/>
    </source>
</evidence>
<reference evidence="4 5" key="1">
    <citation type="journal article" date="2016" name="Nat. Commun.">
        <title>Thousands of microbial genomes shed light on interconnected biogeochemical processes in an aquifer system.</title>
        <authorList>
            <person name="Anantharaman K."/>
            <person name="Brown C.T."/>
            <person name="Hug L.A."/>
            <person name="Sharon I."/>
            <person name="Castelle C.J."/>
            <person name="Probst A.J."/>
            <person name="Thomas B.C."/>
            <person name="Singh A."/>
            <person name="Wilkins M.J."/>
            <person name="Karaoz U."/>
            <person name="Brodie E.L."/>
            <person name="Williams K.H."/>
            <person name="Hubbard S.S."/>
            <person name="Banfield J.F."/>
        </authorList>
    </citation>
    <scope>NUCLEOTIDE SEQUENCE [LARGE SCALE GENOMIC DNA]</scope>
</reference>
<organism evidence="4 5">
    <name type="scientific">Candidatus Buchananbacteria bacterium RIFCSPHIGHO2_01_FULL_44_11</name>
    <dbReference type="NCBI Taxonomy" id="1797535"/>
    <lineage>
        <taxon>Bacteria</taxon>
        <taxon>Candidatus Buchananiibacteriota</taxon>
    </lineage>
</organism>
<proteinExistence type="predicted"/>
<evidence type="ECO:0000313" key="4">
    <source>
        <dbReference type="EMBL" id="OGY45391.1"/>
    </source>
</evidence>
<accession>A0A1G1XZJ6</accession>
<dbReference type="Proteomes" id="UP000178240">
    <property type="component" value="Unassembled WGS sequence"/>
</dbReference>
<feature type="domain" description="Cytidyltransferase-like" evidence="3">
    <location>
        <begin position="7"/>
        <end position="77"/>
    </location>
</feature>
<sequence>MKSIVIVSGYFNPIHLGHIRLFKAAKKLGDYLIVIVNNDKQQKIKKGKIIMNQKERCEIVKAIRDVDEVVLSVDQNPPVTKTLALVAQKHRGNKLIFANGGDRSSKKVVPEAAVCEKYKIEMKYGVGGLDKPNSSSNINQLLGLE</sequence>
<comment type="caution">
    <text evidence="4">The sequence shown here is derived from an EMBL/GenBank/DDBJ whole genome shotgun (WGS) entry which is preliminary data.</text>
</comment>
<keyword evidence="1 4" id="KW-0808">Transferase</keyword>
<evidence type="ECO:0000313" key="5">
    <source>
        <dbReference type="Proteomes" id="UP000178240"/>
    </source>
</evidence>
<evidence type="ECO:0000256" key="2">
    <source>
        <dbReference type="ARBA" id="ARBA00022695"/>
    </source>
</evidence>
<dbReference type="NCBIfam" id="TIGR00125">
    <property type="entry name" value="cyt_tran_rel"/>
    <property type="match status" value="1"/>
</dbReference>
<evidence type="ECO:0000259" key="3">
    <source>
        <dbReference type="Pfam" id="PF01467"/>
    </source>
</evidence>
<dbReference type="AlphaFoldDB" id="A0A1G1XZJ6"/>
<dbReference type="STRING" id="1797535.A2744_04270"/>
<gene>
    <name evidence="4" type="ORF">A2744_04270</name>
</gene>